<keyword evidence="3" id="KW-1185">Reference proteome</keyword>
<dbReference type="EMBL" id="KZ826058">
    <property type="protein sequence ID" value="PYH88920.1"/>
    <property type="molecule type" value="Genomic_DNA"/>
</dbReference>
<dbReference type="AlphaFoldDB" id="A0A319CVR0"/>
<evidence type="ECO:0000313" key="2">
    <source>
        <dbReference type="EMBL" id="PYH88920.1"/>
    </source>
</evidence>
<dbReference type="VEuPathDB" id="FungiDB:BO71DRAFT_435290"/>
<dbReference type="OrthoDB" id="6118920at2759"/>
<proteinExistence type="predicted"/>
<name>A0A319CVR0_9EURO</name>
<feature type="signal peptide" evidence="1">
    <location>
        <begin position="1"/>
        <end position="29"/>
    </location>
</feature>
<keyword evidence="1" id="KW-0732">Signal</keyword>
<sequence>MWPSGRAWKMGSCFCATPIMRLWLFGVDARVVAELETGHSWSVAFHEHKHSFGMVPIDGRRRKALSGLWLFSGDARLVAELETGDSSSVCFPRAKPFVFDGIGQGFHDALEGYRIPYVTIPPRWSCSKSTSTPTSVDVLKIDFRLHHIENVLRSLRRRANFYWGGDAADFSSWGNTFALNTIWCLVAGLEREGFA</sequence>
<evidence type="ECO:0000256" key="1">
    <source>
        <dbReference type="SAM" id="SignalP"/>
    </source>
</evidence>
<gene>
    <name evidence="2" type="ORF">BO71DRAFT_435290</name>
</gene>
<feature type="chain" id="PRO_5016360999" evidence="1">
    <location>
        <begin position="30"/>
        <end position="195"/>
    </location>
</feature>
<accession>A0A319CVR0</accession>
<evidence type="ECO:0000313" key="3">
    <source>
        <dbReference type="Proteomes" id="UP000247810"/>
    </source>
</evidence>
<protein>
    <submittedName>
        <fullName evidence="2">Uncharacterized protein</fullName>
    </submittedName>
</protein>
<organism evidence="2 3">
    <name type="scientific">Aspergillus ellipticus CBS 707.79</name>
    <dbReference type="NCBI Taxonomy" id="1448320"/>
    <lineage>
        <taxon>Eukaryota</taxon>
        <taxon>Fungi</taxon>
        <taxon>Dikarya</taxon>
        <taxon>Ascomycota</taxon>
        <taxon>Pezizomycotina</taxon>
        <taxon>Eurotiomycetes</taxon>
        <taxon>Eurotiomycetidae</taxon>
        <taxon>Eurotiales</taxon>
        <taxon>Aspergillaceae</taxon>
        <taxon>Aspergillus</taxon>
        <taxon>Aspergillus subgen. Circumdati</taxon>
    </lineage>
</organism>
<reference evidence="2 3" key="1">
    <citation type="submission" date="2018-02" db="EMBL/GenBank/DDBJ databases">
        <title>The genomes of Aspergillus section Nigri reveals drivers in fungal speciation.</title>
        <authorList>
            <consortium name="DOE Joint Genome Institute"/>
            <person name="Vesth T.C."/>
            <person name="Nybo J."/>
            <person name="Theobald S."/>
            <person name="Brandl J."/>
            <person name="Frisvad J.C."/>
            <person name="Nielsen K.F."/>
            <person name="Lyhne E.K."/>
            <person name="Kogle M.E."/>
            <person name="Kuo A."/>
            <person name="Riley R."/>
            <person name="Clum A."/>
            <person name="Nolan M."/>
            <person name="Lipzen A."/>
            <person name="Salamov A."/>
            <person name="Henrissat B."/>
            <person name="Wiebenga A."/>
            <person name="De vries R.P."/>
            <person name="Grigoriev I.V."/>
            <person name="Mortensen U.H."/>
            <person name="Andersen M.R."/>
            <person name="Baker S.E."/>
        </authorList>
    </citation>
    <scope>NUCLEOTIDE SEQUENCE [LARGE SCALE GENOMIC DNA]</scope>
    <source>
        <strain evidence="2 3">CBS 707.79</strain>
    </source>
</reference>
<dbReference type="Proteomes" id="UP000247810">
    <property type="component" value="Unassembled WGS sequence"/>
</dbReference>